<evidence type="ECO:0000256" key="5">
    <source>
        <dbReference type="ARBA" id="ARBA00022741"/>
    </source>
</evidence>
<keyword evidence="7" id="KW-0067">ATP-binding</keyword>
<evidence type="ECO:0000256" key="6">
    <source>
        <dbReference type="ARBA" id="ARBA00022763"/>
    </source>
</evidence>
<reference evidence="14 15" key="1">
    <citation type="submission" date="2024-05" db="EMBL/GenBank/DDBJ databases">
        <authorList>
            <person name="Wallberg A."/>
        </authorList>
    </citation>
    <scope>NUCLEOTIDE SEQUENCE [LARGE SCALE GENOMIC DNA]</scope>
</reference>
<dbReference type="GO" id="GO:0005524">
    <property type="term" value="F:ATP binding"/>
    <property type="evidence" value="ECO:0007669"/>
    <property type="project" value="UniProtKB-KW"/>
</dbReference>
<dbReference type="GO" id="GO:0003697">
    <property type="term" value="F:single-stranded DNA binding"/>
    <property type="evidence" value="ECO:0007669"/>
    <property type="project" value="TreeGrafter"/>
</dbReference>
<comment type="subcellular location">
    <subcellularLocation>
        <location evidence="2">Chromosome</location>
    </subcellularLocation>
    <subcellularLocation>
        <location evidence="1">Nucleus</location>
    </subcellularLocation>
</comment>
<dbReference type="InterPro" id="IPR027417">
    <property type="entry name" value="P-loop_NTPase"/>
</dbReference>
<keyword evidence="11" id="KW-0539">Nucleus</keyword>
<feature type="coiled-coil region" evidence="12">
    <location>
        <begin position="381"/>
        <end position="557"/>
    </location>
</feature>
<dbReference type="EMBL" id="CAXKWB010007062">
    <property type="protein sequence ID" value="CAL4085532.1"/>
    <property type="molecule type" value="Genomic_DNA"/>
</dbReference>
<evidence type="ECO:0008006" key="16">
    <source>
        <dbReference type="Google" id="ProtNLM"/>
    </source>
</evidence>
<evidence type="ECO:0000313" key="15">
    <source>
        <dbReference type="Proteomes" id="UP001497623"/>
    </source>
</evidence>
<evidence type="ECO:0000256" key="2">
    <source>
        <dbReference type="ARBA" id="ARBA00004286"/>
    </source>
</evidence>
<dbReference type="PANTHER" id="PTHR19306:SF6">
    <property type="entry name" value="STRUCTURAL MAINTENANCE OF CHROMOSOMES PROTEIN 6"/>
    <property type="match status" value="1"/>
</dbReference>
<dbReference type="AlphaFoldDB" id="A0AAV2QHN2"/>
<keyword evidence="6" id="KW-0227">DNA damage</keyword>
<evidence type="ECO:0000256" key="13">
    <source>
        <dbReference type="SAM" id="MobiDB-lite"/>
    </source>
</evidence>
<proteinExistence type="inferred from homology"/>
<evidence type="ECO:0000256" key="10">
    <source>
        <dbReference type="ARBA" id="ARBA00023204"/>
    </source>
</evidence>
<feature type="coiled-coil region" evidence="12">
    <location>
        <begin position="311"/>
        <end position="345"/>
    </location>
</feature>
<keyword evidence="5" id="KW-0547">Nucleotide-binding</keyword>
<evidence type="ECO:0000256" key="4">
    <source>
        <dbReference type="ARBA" id="ARBA00022454"/>
    </source>
</evidence>
<dbReference type="GO" id="GO:0003684">
    <property type="term" value="F:damaged DNA binding"/>
    <property type="evidence" value="ECO:0007669"/>
    <property type="project" value="TreeGrafter"/>
</dbReference>
<evidence type="ECO:0000256" key="11">
    <source>
        <dbReference type="ARBA" id="ARBA00023242"/>
    </source>
</evidence>
<comment type="caution">
    <text evidence="14">The sequence shown here is derived from an EMBL/GenBank/DDBJ whole genome shotgun (WGS) entry which is preliminary data.</text>
</comment>
<dbReference type="GO" id="GO:0005634">
    <property type="term" value="C:nucleus"/>
    <property type="evidence" value="ECO:0007669"/>
    <property type="project" value="UniProtKB-SubCell"/>
</dbReference>
<dbReference type="Gene3D" id="1.10.287.1490">
    <property type="match status" value="1"/>
</dbReference>
<dbReference type="GO" id="GO:0000724">
    <property type="term" value="P:double-strand break repair via homologous recombination"/>
    <property type="evidence" value="ECO:0007669"/>
    <property type="project" value="TreeGrafter"/>
</dbReference>
<evidence type="ECO:0000256" key="1">
    <source>
        <dbReference type="ARBA" id="ARBA00004123"/>
    </source>
</evidence>
<feature type="region of interest" description="Disordered" evidence="13">
    <location>
        <begin position="620"/>
        <end position="640"/>
    </location>
</feature>
<sequence length="736" mass="85900">MHRLKLLLGKKMIKRLKKKKEMQRAIETDHTGAWSNWTQKRNERLSKINQIKEERLRMNQEYKTEDTHQANLQNTLDQKRAEQDQHLQEERAIISRCNTLQEDIRRLAGQNQSQSTIYGQWIPNVLNDIEMLHNRGGFSRKPIGPLGSYIKMHDPQWGHVIEQVVGGYVHAFCCNNSKDSQELDNIFKRHIPRGVFKPTVIVARFRDEIHDVSRYEVQSPDYYSLWSILNVNNVVVANTLIDQCKVESILLIPTANEAGELLKSRERVPMNCFKAMTLQGDQYFPDPNFKIYSGNGKKPPKFLQVSVEEKTNRLKEEMAGHQHELQNHKAEGQSLKQQVMSLHQQVNESKKKHMKMKNSLTSLNSELISLQNVDEPQPADVTTLEEEIRELDEKLINIQTHIDESKAKVEESREKVKEAIKKKDELYKQKEKRMKESEQQREMIQSHEDMMNKLIKIKDGVEKKLASSSTLKANLEKEYKAVKSSLEEETKKATSNYERCETRRTVDDIERQFKSLQARLSKEEQQQGDPVEVGQRVKELQNRYKEVSKELESHANIIKKISESLHTRREQYKHFRRFLSIIIKSNFSIFLDVRKLKGKIEFDFERQALTLNVVKPSNEEGAREALDSASQTKKKKGSVPQTLAMMSGGERSFSTVSFIMALWDAMDAPVRVLDEFDVFMDIVSRRQSMDLMISSAKARTQYIFLTPLEIEKNKRKNISIYRMPDPERNENEQERN</sequence>
<dbReference type="PANTHER" id="PTHR19306">
    <property type="entry name" value="STRUCTURAL MAINTENANCE OF CHROMOSOMES 5,6 SMC5, SMC6"/>
    <property type="match status" value="1"/>
</dbReference>
<keyword evidence="8 12" id="KW-0175">Coiled coil</keyword>
<evidence type="ECO:0000256" key="7">
    <source>
        <dbReference type="ARBA" id="ARBA00022840"/>
    </source>
</evidence>
<name>A0AAV2QHN2_MEGNR</name>
<dbReference type="GO" id="GO:0035861">
    <property type="term" value="C:site of double-strand break"/>
    <property type="evidence" value="ECO:0007669"/>
    <property type="project" value="TreeGrafter"/>
</dbReference>
<dbReference type="GO" id="GO:0030915">
    <property type="term" value="C:Smc5-Smc6 complex"/>
    <property type="evidence" value="ECO:0007669"/>
    <property type="project" value="TreeGrafter"/>
</dbReference>
<keyword evidence="9" id="KW-0233">DNA recombination</keyword>
<evidence type="ECO:0000256" key="12">
    <source>
        <dbReference type="SAM" id="Coils"/>
    </source>
</evidence>
<keyword evidence="4" id="KW-0158">Chromosome</keyword>
<dbReference type="SUPFAM" id="SSF52540">
    <property type="entry name" value="P-loop containing nucleoside triphosphate hydrolases"/>
    <property type="match status" value="2"/>
</dbReference>
<keyword evidence="15" id="KW-1185">Reference proteome</keyword>
<gene>
    <name evidence="14" type="ORF">MNOR_LOCUS12727</name>
</gene>
<comment type="similarity">
    <text evidence="3">Belongs to the SMC family. SMC6 subfamily.</text>
</comment>
<evidence type="ECO:0000256" key="9">
    <source>
        <dbReference type="ARBA" id="ARBA00023172"/>
    </source>
</evidence>
<evidence type="ECO:0000313" key="14">
    <source>
        <dbReference type="EMBL" id="CAL4085532.1"/>
    </source>
</evidence>
<dbReference type="Gene3D" id="3.40.50.300">
    <property type="entry name" value="P-loop containing nucleotide triphosphate hydrolases"/>
    <property type="match status" value="1"/>
</dbReference>
<evidence type="ECO:0000256" key="3">
    <source>
        <dbReference type="ARBA" id="ARBA00006793"/>
    </source>
</evidence>
<accession>A0AAV2QHN2</accession>
<organism evidence="14 15">
    <name type="scientific">Meganyctiphanes norvegica</name>
    <name type="common">Northern krill</name>
    <name type="synonym">Thysanopoda norvegica</name>
    <dbReference type="NCBI Taxonomy" id="48144"/>
    <lineage>
        <taxon>Eukaryota</taxon>
        <taxon>Metazoa</taxon>
        <taxon>Ecdysozoa</taxon>
        <taxon>Arthropoda</taxon>
        <taxon>Crustacea</taxon>
        <taxon>Multicrustacea</taxon>
        <taxon>Malacostraca</taxon>
        <taxon>Eumalacostraca</taxon>
        <taxon>Eucarida</taxon>
        <taxon>Euphausiacea</taxon>
        <taxon>Euphausiidae</taxon>
        <taxon>Meganyctiphanes</taxon>
    </lineage>
</organism>
<evidence type="ECO:0000256" key="8">
    <source>
        <dbReference type="ARBA" id="ARBA00023054"/>
    </source>
</evidence>
<keyword evidence="10" id="KW-0234">DNA repair</keyword>
<dbReference type="Proteomes" id="UP001497623">
    <property type="component" value="Unassembled WGS sequence"/>
</dbReference>
<protein>
    <recommendedName>
        <fullName evidence="16">Structural maintenance of chromosomes protein 6</fullName>
    </recommendedName>
</protein>